<evidence type="ECO:0000256" key="2">
    <source>
        <dbReference type="ARBA" id="ARBA00022448"/>
    </source>
</evidence>
<dbReference type="Gene3D" id="3.10.105.10">
    <property type="entry name" value="Dipeptide-binding Protein, Domain 3"/>
    <property type="match status" value="1"/>
</dbReference>
<dbReference type="InterPro" id="IPR000914">
    <property type="entry name" value="SBP_5_dom"/>
</dbReference>
<dbReference type="CDD" id="cd00995">
    <property type="entry name" value="PBP2_NikA_DppA_OppA_like"/>
    <property type="match status" value="1"/>
</dbReference>
<evidence type="ECO:0000256" key="3">
    <source>
        <dbReference type="ARBA" id="ARBA00022729"/>
    </source>
</evidence>
<dbReference type="Gene3D" id="3.40.190.10">
    <property type="entry name" value="Periplasmic binding protein-like II"/>
    <property type="match status" value="2"/>
</dbReference>
<dbReference type="PANTHER" id="PTHR30290">
    <property type="entry name" value="PERIPLASMIC BINDING COMPONENT OF ABC TRANSPORTER"/>
    <property type="match status" value="1"/>
</dbReference>
<reference evidence="5" key="1">
    <citation type="submission" date="2019-08" db="EMBL/GenBank/DDBJ databases">
        <authorList>
            <person name="Kucharzyk K."/>
            <person name="Murdoch R.W."/>
            <person name="Higgins S."/>
            <person name="Loffler F."/>
        </authorList>
    </citation>
    <scope>NUCLEOTIDE SEQUENCE</scope>
</reference>
<sequence>MRKALFALFLTTAAFILLSASHRAAAGAFDPEAFAGPKVRDLYLVIIRDPDAQLLALNRGKADILGDLHRPVDVDALSKSPAVDLSIASGFHGFFLGFNVRTFPWNSLDLRRSAWQALPRERMVRDLFAGYAEPLSTFLPPVSPYFEPDVTAYPHDPEAARKRLADGGWTWGSDGVLVSPDGKKVPPQKLLCPTASTAPTTAEMAVRMAGALSSIGIPVEAEPMDFSTMISRLDERDFQMYVLAWQMTRDPDSLYAFYSSKMDIRGGYNMPGISDPALDEVLDRLRFAPDETAARTAASEAQKLLSDLVPVVPVYSRYTISAVSKQWKGTLVTDRVTADNTWSLLAMEPASGPMKPLYLVQADEPRALNPFTSSSAYDWQVLGLIYDSLIAVDPYTLETIPWLAESWTIATEEGPSGPRTVLTFRLREGVEWHDGTPLTAADAAFTYETLRKNAVPRYFDNVDNIETVETPDDRTLKVIMKNVSFWHLHRVGGISILPRHVIEKVADWRSWLPASEKHPSDSTLTGLVGTGPFVFREYRPGEYVRLSGNQRFWLGRKR</sequence>
<dbReference type="GO" id="GO:1904680">
    <property type="term" value="F:peptide transmembrane transporter activity"/>
    <property type="evidence" value="ECO:0007669"/>
    <property type="project" value="TreeGrafter"/>
</dbReference>
<evidence type="ECO:0000259" key="4">
    <source>
        <dbReference type="Pfam" id="PF00496"/>
    </source>
</evidence>
<feature type="domain" description="Solute-binding protein family 5" evidence="4">
    <location>
        <begin position="37"/>
        <end position="260"/>
    </location>
</feature>
<feature type="domain" description="Solute-binding protein family 5" evidence="4">
    <location>
        <begin position="399"/>
        <end position="555"/>
    </location>
</feature>
<evidence type="ECO:0000256" key="1">
    <source>
        <dbReference type="ARBA" id="ARBA00005695"/>
    </source>
</evidence>
<dbReference type="AlphaFoldDB" id="A0A644WWH5"/>
<protein>
    <recommendedName>
        <fullName evidence="4">Solute-binding protein family 5 domain-containing protein</fullName>
    </recommendedName>
</protein>
<evidence type="ECO:0000313" key="5">
    <source>
        <dbReference type="EMBL" id="MPM06413.1"/>
    </source>
</evidence>
<comment type="similarity">
    <text evidence="1">Belongs to the bacterial solute-binding protein 5 family.</text>
</comment>
<name>A0A644WWH5_9ZZZZ</name>
<keyword evidence="3" id="KW-0732">Signal</keyword>
<dbReference type="InterPro" id="IPR039424">
    <property type="entry name" value="SBP_5"/>
</dbReference>
<gene>
    <name evidence="5" type="ORF">SDC9_52712</name>
</gene>
<keyword evidence="2" id="KW-0813">Transport</keyword>
<dbReference type="EMBL" id="VSSQ01001226">
    <property type="protein sequence ID" value="MPM06413.1"/>
    <property type="molecule type" value="Genomic_DNA"/>
</dbReference>
<dbReference type="PANTHER" id="PTHR30290:SF9">
    <property type="entry name" value="OLIGOPEPTIDE-BINDING PROTEIN APPA"/>
    <property type="match status" value="1"/>
</dbReference>
<dbReference type="Pfam" id="PF00496">
    <property type="entry name" value="SBP_bac_5"/>
    <property type="match status" value="2"/>
</dbReference>
<proteinExistence type="inferred from homology"/>
<dbReference type="GO" id="GO:0015833">
    <property type="term" value="P:peptide transport"/>
    <property type="evidence" value="ECO:0007669"/>
    <property type="project" value="TreeGrafter"/>
</dbReference>
<dbReference type="SUPFAM" id="SSF53850">
    <property type="entry name" value="Periplasmic binding protein-like II"/>
    <property type="match status" value="2"/>
</dbReference>
<organism evidence="5">
    <name type="scientific">bioreactor metagenome</name>
    <dbReference type="NCBI Taxonomy" id="1076179"/>
    <lineage>
        <taxon>unclassified sequences</taxon>
        <taxon>metagenomes</taxon>
        <taxon>ecological metagenomes</taxon>
    </lineage>
</organism>
<comment type="caution">
    <text evidence="5">The sequence shown here is derived from an EMBL/GenBank/DDBJ whole genome shotgun (WGS) entry which is preliminary data.</text>
</comment>
<accession>A0A644WWH5</accession>